<feature type="region of interest" description="Disordered" evidence="1">
    <location>
        <begin position="1"/>
        <end position="24"/>
    </location>
</feature>
<dbReference type="EMBL" id="JAQQWL010000015">
    <property type="protein sequence ID" value="KAK8041106.1"/>
    <property type="molecule type" value="Genomic_DNA"/>
</dbReference>
<evidence type="ECO:0000313" key="2">
    <source>
        <dbReference type="EMBL" id="KAK8041106.1"/>
    </source>
</evidence>
<proteinExistence type="predicted"/>
<gene>
    <name evidence="2" type="ORF">PG994_014113</name>
</gene>
<evidence type="ECO:0000256" key="1">
    <source>
        <dbReference type="SAM" id="MobiDB-lite"/>
    </source>
</evidence>
<accession>A0ABR1T4Y6</accession>
<dbReference type="RefSeq" id="XP_066708651.1">
    <property type="nucleotide sequence ID" value="XM_066865522.1"/>
</dbReference>
<protein>
    <submittedName>
        <fullName evidence="2">Uncharacterized protein</fullName>
    </submittedName>
</protein>
<feature type="compositionally biased region" description="Polar residues" evidence="1">
    <location>
        <begin position="1"/>
        <end position="10"/>
    </location>
</feature>
<keyword evidence="3" id="KW-1185">Reference proteome</keyword>
<name>A0ABR1T4Y6_9PEZI</name>
<dbReference type="GeneID" id="92098585"/>
<evidence type="ECO:0000313" key="3">
    <source>
        <dbReference type="Proteomes" id="UP001480595"/>
    </source>
</evidence>
<reference evidence="2 3" key="1">
    <citation type="submission" date="2023-01" db="EMBL/GenBank/DDBJ databases">
        <title>Analysis of 21 Apiospora genomes using comparative genomics revels a genus with tremendous synthesis potential of carbohydrate active enzymes and secondary metabolites.</title>
        <authorList>
            <person name="Sorensen T."/>
        </authorList>
    </citation>
    <scope>NUCLEOTIDE SEQUENCE [LARGE SCALE GENOMIC DNA]</scope>
    <source>
        <strain evidence="2 3">CBS 135458</strain>
    </source>
</reference>
<sequence>MEANKQNSETKPGGAAAKRPSSSVNPFKEVFEVSIKTIEISEKDLESKSKAWRENNDADKNAELDSRVAVSRGRLKEDVDNAARVVESAQGYAGIREEAADLMRTVRRVRQEHLGEGSDS</sequence>
<comment type="caution">
    <text evidence="2">The sequence shown here is derived from an EMBL/GenBank/DDBJ whole genome shotgun (WGS) entry which is preliminary data.</text>
</comment>
<organism evidence="2 3">
    <name type="scientific">Apiospora phragmitis</name>
    <dbReference type="NCBI Taxonomy" id="2905665"/>
    <lineage>
        <taxon>Eukaryota</taxon>
        <taxon>Fungi</taxon>
        <taxon>Dikarya</taxon>
        <taxon>Ascomycota</taxon>
        <taxon>Pezizomycotina</taxon>
        <taxon>Sordariomycetes</taxon>
        <taxon>Xylariomycetidae</taxon>
        <taxon>Amphisphaeriales</taxon>
        <taxon>Apiosporaceae</taxon>
        <taxon>Apiospora</taxon>
    </lineage>
</organism>
<dbReference type="Proteomes" id="UP001480595">
    <property type="component" value="Unassembled WGS sequence"/>
</dbReference>